<name>A0ABR4HNI9_9EURO</name>
<keyword evidence="2" id="KW-1185">Reference proteome</keyword>
<reference evidence="1 2" key="1">
    <citation type="submission" date="2024-07" db="EMBL/GenBank/DDBJ databases">
        <title>Section-level genome sequencing and comparative genomics of Aspergillus sections Usti and Cavernicolus.</title>
        <authorList>
            <consortium name="Lawrence Berkeley National Laboratory"/>
            <person name="Nybo J.L."/>
            <person name="Vesth T.C."/>
            <person name="Theobald S."/>
            <person name="Frisvad J.C."/>
            <person name="Larsen T.O."/>
            <person name="Kjaerboelling I."/>
            <person name="Rothschild-Mancinelli K."/>
            <person name="Lyhne E.K."/>
            <person name="Kogle M.E."/>
            <person name="Barry K."/>
            <person name="Clum A."/>
            <person name="Na H."/>
            <person name="Ledsgaard L."/>
            <person name="Lin J."/>
            <person name="Lipzen A."/>
            <person name="Kuo A."/>
            <person name="Riley R."/>
            <person name="Mondo S."/>
            <person name="LaButti K."/>
            <person name="Haridas S."/>
            <person name="Pangalinan J."/>
            <person name="Salamov A.A."/>
            <person name="Simmons B.A."/>
            <person name="Magnuson J.K."/>
            <person name="Chen J."/>
            <person name="Drula E."/>
            <person name="Henrissat B."/>
            <person name="Wiebenga A."/>
            <person name="Lubbers R.J."/>
            <person name="Gomes A.C."/>
            <person name="Makela M.R."/>
            <person name="Stajich J."/>
            <person name="Grigoriev I.V."/>
            <person name="Mortensen U.H."/>
            <person name="De vries R.P."/>
            <person name="Baker S.E."/>
            <person name="Andersen M.R."/>
        </authorList>
    </citation>
    <scope>NUCLEOTIDE SEQUENCE [LARGE SCALE GENOMIC DNA]</scope>
    <source>
        <strain evidence="1 2">CBS 600.67</strain>
    </source>
</reference>
<dbReference type="EMBL" id="JBFXLS010000095">
    <property type="protein sequence ID" value="KAL2817051.1"/>
    <property type="molecule type" value="Genomic_DNA"/>
</dbReference>
<accession>A0ABR4HNI9</accession>
<evidence type="ECO:0000313" key="2">
    <source>
        <dbReference type="Proteomes" id="UP001610335"/>
    </source>
</evidence>
<comment type="caution">
    <text evidence="1">The sequence shown here is derived from an EMBL/GenBank/DDBJ whole genome shotgun (WGS) entry which is preliminary data.</text>
</comment>
<proteinExistence type="predicted"/>
<dbReference type="Proteomes" id="UP001610335">
    <property type="component" value="Unassembled WGS sequence"/>
</dbReference>
<evidence type="ECO:0000313" key="1">
    <source>
        <dbReference type="EMBL" id="KAL2817051.1"/>
    </source>
</evidence>
<gene>
    <name evidence="1" type="ORF">BDW59DRAFT_166086</name>
</gene>
<sequence>MSKESNSNAVDLFCRISSHLSTIATNLRTNHLNRAAIQTLLLEYAARAESDVRLVNASRQDDRCVEHGVFLSYTHVELLTWLTNHNYTVPATATKWYSWRRLLSSKYRLPSVLSSRAQAANLRDLLRNVVVKAELLNADLRANGVEVPEVAIDYREVVPRASQGTRPEALEELLRRAAVAEVHLGQGES</sequence>
<organism evidence="1 2">
    <name type="scientific">Aspergillus cavernicola</name>
    <dbReference type="NCBI Taxonomy" id="176166"/>
    <lineage>
        <taxon>Eukaryota</taxon>
        <taxon>Fungi</taxon>
        <taxon>Dikarya</taxon>
        <taxon>Ascomycota</taxon>
        <taxon>Pezizomycotina</taxon>
        <taxon>Eurotiomycetes</taxon>
        <taxon>Eurotiomycetidae</taxon>
        <taxon>Eurotiales</taxon>
        <taxon>Aspergillaceae</taxon>
        <taxon>Aspergillus</taxon>
        <taxon>Aspergillus subgen. Nidulantes</taxon>
    </lineage>
</organism>
<protein>
    <submittedName>
        <fullName evidence="1">Glyoxalase family protein</fullName>
    </submittedName>
</protein>